<feature type="compositionally biased region" description="Polar residues" evidence="1">
    <location>
        <begin position="18"/>
        <end position="40"/>
    </location>
</feature>
<proteinExistence type="predicted"/>
<feature type="compositionally biased region" description="Low complexity" evidence="1">
    <location>
        <begin position="68"/>
        <end position="78"/>
    </location>
</feature>
<gene>
    <name evidence="2" type="ORF">DUNSADRAFT_10165</name>
</gene>
<reference evidence="2" key="1">
    <citation type="submission" date="2017-08" db="EMBL/GenBank/DDBJ databases">
        <authorList>
            <person name="Polle J.E."/>
            <person name="Barry K."/>
            <person name="Cushman J."/>
            <person name="Schmutz J."/>
            <person name="Tran D."/>
            <person name="Hathwaick L.T."/>
            <person name="Yim W.C."/>
            <person name="Jenkins J."/>
            <person name="Mckie-Krisberg Z.M."/>
            <person name="Prochnik S."/>
            <person name="Lindquist E."/>
            <person name="Dockter R.B."/>
            <person name="Adam C."/>
            <person name="Molina H."/>
            <person name="Bunkerborg J."/>
            <person name="Jin E."/>
            <person name="Buchheim M."/>
            <person name="Magnuson J."/>
        </authorList>
    </citation>
    <scope>NUCLEOTIDE SEQUENCE</scope>
    <source>
        <strain evidence="2">CCAP 19/18</strain>
    </source>
</reference>
<evidence type="ECO:0008006" key="4">
    <source>
        <dbReference type="Google" id="ProtNLM"/>
    </source>
</evidence>
<protein>
    <recommendedName>
        <fullName evidence="4">Encoded protein</fullName>
    </recommendedName>
</protein>
<evidence type="ECO:0000256" key="1">
    <source>
        <dbReference type="SAM" id="MobiDB-lite"/>
    </source>
</evidence>
<sequence>MHNSQAASQPGRAAPHSQAVSKQGGWSTAASQPGQASQLGCITARQRNIARYQRSRGPHISSTAQLHQSQGGSQPGSSTWHPGRAAQLGSALQPGGTAHVH</sequence>
<comment type="caution">
    <text evidence="2">The sequence shown here is derived from an EMBL/GenBank/DDBJ whole genome shotgun (WGS) entry which is preliminary data.</text>
</comment>
<dbReference type="EMBL" id="MU069806">
    <property type="protein sequence ID" value="KAF5833514.1"/>
    <property type="molecule type" value="Genomic_DNA"/>
</dbReference>
<evidence type="ECO:0000313" key="3">
    <source>
        <dbReference type="Proteomes" id="UP000815325"/>
    </source>
</evidence>
<evidence type="ECO:0000313" key="2">
    <source>
        <dbReference type="EMBL" id="KAF5833514.1"/>
    </source>
</evidence>
<keyword evidence="3" id="KW-1185">Reference proteome</keyword>
<dbReference type="Proteomes" id="UP000815325">
    <property type="component" value="Unassembled WGS sequence"/>
</dbReference>
<organism evidence="2 3">
    <name type="scientific">Dunaliella salina</name>
    <name type="common">Green alga</name>
    <name type="synonym">Protococcus salinus</name>
    <dbReference type="NCBI Taxonomy" id="3046"/>
    <lineage>
        <taxon>Eukaryota</taxon>
        <taxon>Viridiplantae</taxon>
        <taxon>Chlorophyta</taxon>
        <taxon>core chlorophytes</taxon>
        <taxon>Chlorophyceae</taxon>
        <taxon>CS clade</taxon>
        <taxon>Chlamydomonadales</taxon>
        <taxon>Dunaliellaceae</taxon>
        <taxon>Dunaliella</taxon>
    </lineage>
</organism>
<feature type="region of interest" description="Disordered" evidence="1">
    <location>
        <begin position="1"/>
        <end position="101"/>
    </location>
</feature>
<name>A0ABQ7GFY9_DUNSA</name>
<accession>A0ABQ7GFY9</accession>